<comment type="caution">
    <text evidence="1">The sequence shown here is derived from an EMBL/GenBank/DDBJ whole genome shotgun (WGS) entry which is preliminary data.</text>
</comment>
<keyword evidence="2" id="KW-1185">Reference proteome</keyword>
<dbReference type="Proteomes" id="UP000887013">
    <property type="component" value="Unassembled WGS sequence"/>
</dbReference>
<sequence>MGFCSVVTAGGTAGALSKYVCNESTRNSFFEPYKVQQPAAMPLIAPLRKATSDKEQVFDQDINLEQRG</sequence>
<gene>
    <name evidence="1" type="ORF">NPIL_249791</name>
</gene>
<name>A0A8X6PAV1_NEPPI</name>
<dbReference type="EMBL" id="BMAW01067541">
    <property type="protein sequence ID" value="GFT60262.1"/>
    <property type="molecule type" value="Genomic_DNA"/>
</dbReference>
<dbReference type="AlphaFoldDB" id="A0A8X6PAV1"/>
<accession>A0A8X6PAV1</accession>
<protein>
    <submittedName>
        <fullName evidence="1">Uncharacterized protein</fullName>
    </submittedName>
</protein>
<organism evidence="1 2">
    <name type="scientific">Nephila pilipes</name>
    <name type="common">Giant wood spider</name>
    <name type="synonym">Nephila maculata</name>
    <dbReference type="NCBI Taxonomy" id="299642"/>
    <lineage>
        <taxon>Eukaryota</taxon>
        <taxon>Metazoa</taxon>
        <taxon>Ecdysozoa</taxon>
        <taxon>Arthropoda</taxon>
        <taxon>Chelicerata</taxon>
        <taxon>Arachnida</taxon>
        <taxon>Araneae</taxon>
        <taxon>Araneomorphae</taxon>
        <taxon>Entelegynae</taxon>
        <taxon>Araneoidea</taxon>
        <taxon>Nephilidae</taxon>
        <taxon>Nephila</taxon>
    </lineage>
</organism>
<proteinExistence type="predicted"/>
<evidence type="ECO:0000313" key="1">
    <source>
        <dbReference type="EMBL" id="GFT60262.1"/>
    </source>
</evidence>
<reference evidence="1" key="1">
    <citation type="submission" date="2020-08" db="EMBL/GenBank/DDBJ databases">
        <title>Multicomponent nature underlies the extraordinary mechanical properties of spider dragline silk.</title>
        <authorList>
            <person name="Kono N."/>
            <person name="Nakamura H."/>
            <person name="Mori M."/>
            <person name="Yoshida Y."/>
            <person name="Ohtoshi R."/>
            <person name="Malay A.D."/>
            <person name="Moran D.A.P."/>
            <person name="Tomita M."/>
            <person name="Numata K."/>
            <person name="Arakawa K."/>
        </authorList>
    </citation>
    <scope>NUCLEOTIDE SEQUENCE</scope>
</reference>
<evidence type="ECO:0000313" key="2">
    <source>
        <dbReference type="Proteomes" id="UP000887013"/>
    </source>
</evidence>